<sequence>MLLRLLKFLRWSIPVFVGLLAIWIVGGNFLAAQLEKEIEQEIDKFAQQFPETGYNNSALKLQALTAKSGMGMSGTPDEFTVDAYISSHPDFRVSVSTTEIQAFRKIMKQLEEYLEAQIATSNDQVDPPPEELQRYLASKADSLEAIRNHVLNNEVPQFPLHITPVLEGNNEFVWPNNFSIINLQRLLLLDILEKKRRGQTQAALEMLEVSWKINKSFLNKPTLIYQLVSLFFLKEQIGVIRKLDSVPPKWQQRLLEHNYRQSLLTTIEGEFIFQFRVIQNLNFYSFKNLEEFGFYRWFIFLGPIAKPYYRLVAVDNFQVAKQALSKKQKQNICSSDVAVIYDTSSWWNIMDFPILAFINQTSKTDYAMLELELTQKILQIKELAAKEGKWPESVPNLESSICPGEKWIYQVSPDNTMSISFSAQPEWLQERIENGGRPLTYSDSTIPD</sequence>
<name>A0A6B3NCC7_9CYAN</name>
<gene>
    <name evidence="1" type="ORF">F6J89_16620</name>
</gene>
<reference evidence="1" key="1">
    <citation type="submission" date="2019-11" db="EMBL/GenBank/DDBJ databases">
        <title>Genomic insights into an expanded diversity of filamentous marine cyanobacteria reveals the extraordinary biosynthetic potential of Moorea and Okeania.</title>
        <authorList>
            <person name="Ferreira Leao T."/>
            <person name="Wang M."/>
            <person name="Moss N."/>
            <person name="Da Silva R."/>
            <person name="Sanders J."/>
            <person name="Nurk S."/>
            <person name="Gurevich A."/>
            <person name="Humphrey G."/>
            <person name="Reher R."/>
            <person name="Zhu Q."/>
            <person name="Belda-Ferre P."/>
            <person name="Glukhov E."/>
            <person name="Rex R."/>
            <person name="Dorrestein P.C."/>
            <person name="Knight R."/>
            <person name="Pevzner P."/>
            <person name="Gerwick W.H."/>
            <person name="Gerwick L."/>
        </authorList>
    </citation>
    <scope>NUCLEOTIDE SEQUENCE</scope>
    <source>
        <strain evidence="1">SIO1C4</strain>
    </source>
</reference>
<protein>
    <submittedName>
        <fullName evidence="1">Uncharacterized protein</fullName>
    </submittedName>
</protein>
<comment type="caution">
    <text evidence="1">The sequence shown here is derived from an EMBL/GenBank/DDBJ whole genome shotgun (WGS) entry which is preliminary data.</text>
</comment>
<accession>A0A6B3NCC7</accession>
<evidence type="ECO:0000313" key="1">
    <source>
        <dbReference type="EMBL" id="NER29203.1"/>
    </source>
</evidence>
<dbReference type="EMBL" id="JAAHFQ010000325">
    <property type="protein sequence ID" value="NER29203.1"/>
    <property type="molecule type" value="Genomic_DNA"/>
</dbReference>
<organism evidence="1">
    <name type="scientific">Symploca sp. SIO1C4</name>
    <dbReference type="NCBI Taxonomy" id="2607765"/>
    <lineage>
        <taxon>Bacteria</taxon>
        <taxon>Bacillati</taxon>
        <taxon>Cyanobacteriota</taxon>
        <taxon>Cyanophyceae</taxon>
        <taxon>Coleofasciculales</taxon>
        <taxon>Coleofasciculaceae</taxon>
        <taxon>Symploca</taxon>
    </lineage>
</organism>
<proteinExistence type="predicted"/>
<dbReference type="AlphaFoldDB" id="A0A6B3NCC7"/>